<accession>A0A1G6N8D1</accession>
<evidence type="ECO:0000256" key="5">
    <source>
        <dbReference type="PIRSR" id="PIRSR001430-1"/>
    </source>
</evidence>
<keyword evidence="2 4" id="KW-0819">tRNA processing</keyword>
<dbReference type="GO" id="GO:0003723">
    <property type="term" value="F:RNA binding"/>
    <property type="evidence" value="ECO:0007669"/>
    <property type="project" value="InterPro"/>
</dbReference>
<dbReference type="Proteomes" id="UP000198528">
    <property type="component" value="Unassembled WGS sequence"/>
</dbReference>
<dbReference type="GO" id="GO:0160147">
    <property type="term" value="F:tRNA pseudouridine(38-40) synthase activity"/>
    <property type="evidence" value="ECO:0007669"/>
    <property type="project" value="UniProtKB-EC"/>
</dbReference>
<evidence type="ECO:0000256" key="6">
    <source>
        <dbReference type="PIRSR" id="PIRSR001430-2"/>
    </source>
</evidence>
<dbReference type="InterPro" id="IPR020095">
    <property type="entry name" value="PsdUridine_synth_TruA_C"/>
</dbReference>
<protein>
    <recommendedName>
        <fullName evidence="4">tRNA pseudouridine synthase A</fullName>
        <ecNumber evidence="4">5.4.99.12</ecNumber>
    </recommendedName>
    <alternativeName>
        <fullName evidence="4">tRNA pseudouridine(38-40) synthase</fullName>
    </alternativeName>
    <alternativeName>
        <fullName evidence="4">tRNA pseudouridylate synthase I</fullName>
    </alternativeName>
    <alternativeName>
        <fullName evidence="4">tRNA-uridine isomerase I</fullName>
    </alternativeName>
</protein>
<dbReference type="PANTHER" id="PTHR11142:SF0">
    <property type="entry name" value="TRNA PSEUDOURIDINE SYNTHASE-LIKE 1"/>
    <property type="match status" value="1"/>
</dbReference>
<dbReference type="InterPro" id="IPR001406">
    <property type="entry name" value="PsdUridine_synth_TruA"/>
</dbReference>
<dbReference type="AlphaFoldDB" id="A0A1G6N8D1"/>
<comment type="function">
    <text evidence="4">Formation of pseudouridine at positions 38, 39 and 40 in the anticodon stem and loop of transfer RNAs.</text>
</comment>
<evidence type="ECO:0000313" key="9">
    <source>
        <dbReference type="EMBL" id="SDC63694.1"/>
    </source>
</evidence>
<evidence type="ECO:0000256" key="4">
    <source>
        <dbReference type="HAMAP-Rule" id="MF_00171"/>
    </source>
</evidence>
<dbReference type="InterPro" id="IPR020097">
    <property type="entry name" value="PsdUridine_synth_TruA_a/b_dom"/>
</dbReference>
<feature type="binding site" evidence="4 6">
    <location>
        <position position="137"/>
    </location>
    <ligand>
        <name>substrate</name>
    </ligand>
</feature>
<dbReference type="PANTHER" id="PTHR11142">
    <property type="entry name" value="PSEUDOURIDYLATE SYNTHASE"/>
    <property type="match status" value="1"/>
</dbReference>
<dbReference type="SUPFAM" id="SSF55120">
    <property type="entry name" value="Pseudouridine synthase"/>
    <property type="match status" value="1"/>
</dbReference>
<dbReference type="NCBIfam" id="TIGR00071">
    <property type="entry name" value="hisT_truA"/>
    <property type="match status" value="1"/>
</dbReference>
<dbReference type="InterPro" id="IPR020094">
    <property type="entry name" value="TruA/RsuA/RluB/E/F_N"/>
</dbReference>
<proteinExistence type="inferred from homology"/>
<dbReference type="HAMAP" id="MF_00171">
    <property type="entry name" value="TruA"/>
    <property type="match status" value="1"/>
</dbReference>
<comment type="subunit">
    <text evidence="4">Homodimer.</text>
</comment>
<sequence length="292" mass="31136">MVPGDIREGAVGPSRELSLPKDLVAGTLAITAGYRGEGFAGYAEQPGQRTVAGELRGALETLLRRDVDMECAGRTDAGVSALGQVVSVPVTAEELQRPARRLMASLVALTPDDLSIRGLRLGGPSFSARFDATQRSYRYRICCGPARPVLAWDHAWWLRSVPALDVNAMDAAAQALVGEHDFRSFCKATSAHLIEADGRSTCRCLSTVRVSRVCEAGEELVAVDVTGNAFLHNMVRIIVGSLVEVGRGHRDVAWLEGALAARDRSAAGPTAPAKGLVFERVDYPDGALEAWG</sequence>
<feature type="active site" description="Nucleophile" evidence="4 5">
    <location>
        <position position="76"/>
    </location>
</feature>
<evidence type="ECO:0000256" key="7">
    <source>
        <dbReference type="RuleBase" id="RU003792"/>
    </source>
</evidence>
<dbReference type="InterPro" id="IPR020103">
    <property type="entry name" value="PsdUridine_synth_cat_dom_sf"/>
</dbReference>
<dbReference type="Gene3D" id="3.30.70.660">
    <property type="entry name" value="Pseudouridine synthase I, catalytic domain, C-terminal subdomain"/>
    <property type="match status" value="1"/>
</dbReference>
<dbReference type="Pfam" id="PF01416">
    <property type="entry name" value="PseudoU_synth_1"/>
    <property type="match status" value="1"/>
</dbReference>
<name>A0A1G6N8D1_9ACTN</name>
<comment type="caution">
    <text evidence="4">Lacks conserved residue(s) required for the propagation of feature annotation.</text>
</comment>
<dbReference type="GO" id="GO:0031119">
    <property type="term" value="P:tRNA pseudouridine synthesis"/>
    <property type="evidence" value="ECO:0007669"/>
    <property type="project" value="UniProtKB-UniRule"/>
</dbReference>
<dbReference type="Gene3D" id="3.30.70.580">
    <property type="entry name" value="Pseudouridine synthase I, catalytic domain, N-terminal subdomain"/>
    <property type="match status" value="1"/>
</dbReference>
<dbReference type="CDD" id="cd02570">
    <property type="entry name" value="PseudoU_synth_EcTruA"/>
    <property type="match status" value="1"/>
</dbReference>
<organism evidence="9 10">
    <name type="scientific">Parafannyhessea umbonata</name>
    <dbReference type="NCBI Taxonomy" id="604330"/>
    <lineage>
        <taxon>Bacteria</taxon>
        <taxon>Bacillati</taxon>
        <taxon>Actinomycetota</taxon>
        <taxon>Coriobacteriia</taxon>
        <taxon>Coriobacteriales</taxon>
        <taxon>Atopobiaceae</taxon>
        <taxon>Parafannyhessea</taxon>
    </lineage>
</organism>
<keyword evidence="3 4" id="KW-0413">Isomerase</keyword>
<comment type="similarity">
    <text evidence="1 4 7">Belongs to the tRNA pseudouridine synthase TruA family.</text>
</comment>
<evidence type="ECO:0000313" key="10">
    <source>
        <dbReference type="Proteomes" id="UP000198528"/>
    </source>
</evidence>
<evidence type="ECO:0000256" key="3">
    <source>
        <dbReference type="ARBA" id="ARBA00023235"/>
    </source>
</evidence>
<evidence type="ECO:0000259" key="8">
    <source>
        <dbReference type="Pfam" id="PF01416"/>
    </source>
</evidence>
<dbReference type="STRING" id="604330.SAMN04489857_1721"/>
<evidence type="ECO:0000256" key="1">
    <source>
        <dbReference type="ARBA" id="ARBA00009375"/>
    </source>
</evidence>
<dbReference type="EC" id="5.4.99.12" evidence="4"/>
<reference evidence="10" key="1">
    <citation type="submission" date="2016-10" db="EMBL/GenBank/DDBJ databases">
        <authorList>
            <person name="Varghese N."/>
            <person name="Submissions S."/>
        </authorList>
    </citation>
    <scope>NUCLEOTIDE SEQUENCE [LARGE SCALE GENOMIC DNA]</scope>
    <source>
        <strain evidence="10">DSM 22619</strain>
    </source>
</reference>
<feature type="domain" description="Pseudouridine synthase I TruA alpha/beta" evidence="8">
    <location>
        <begin position="172"/>
        <end position="284"/>
    </location>
</feature>
<dbReference type="PIRSF" id="PIRSF001430">
    <property type="entry name" value="tRNA_psdUrid_synth"/>
    <property type="match status" value="1"/>
</dbReference>
<gene>
    <name evidence="4" type="primary">truA</name>
    <name evidence="9" type="ORF">SAMN04487824_13019</name>
</gene>
<evidence type="ECO:0000256" key="2">
    <source>
        <dbReference type="ARBA" id="ARBA00022694"/>
    </source>
</evidence>
<keyword evidence="10" id="KW-1185">Reference proteome</keyword>
<dbReference type="EMBL" id="FMZL01000030">
    <property type="protein sequence ID" value="SDC63694.1"/>
    <property type="molecule type" value="Genomic_DNA"/>
</dbReference>
<comment type="catalytic activity">
    <reaction evidence="4 7">
        <text>uridine(38/39/40) in tRNA = pseudouridine(38/39/40) in tRNA</text>
        <dbReference type="Rhea" id="RHEA:22376"/>
        <dbReference type="Rhea" id="RHEA-COMP:10085"/>
        <dbReference type="Rhea" id="RHEA-COMP:10087"/>
        <dbReference type="ChEBI" id="CHEBI:65314"/>
        <dbReference type="ChEBI" id="CHEBI:65315"/>
        <dbReference type="EC" id="5.4.99.12"/>
    </reaction>
</comment>